<keyword evidence="3" id="KW-1185">Reference proteome</keyword>
<evidence type="ECO:0000313" key="3">
    <source>
        <dbReference type="Proteomes" id="UP000320735"/>
    </source>
</evidence>
<keyword evidence="1" id="KW-1133">Transmembrane helix</keyword>
<gene>
    <name evidence="2" type="ORF">CA54_07340</name>
</gene>
<proteinExistence type="predicted"/>
<keyword evidence="1" id="KW-0472">Membrane</keyword>
<dbReference type="EMBL" id="SJPP01000001">
    <property type="protein sequence ID" value="TWU11922.1"/>
    <property type="molecule type" value="Genomic_DNA"/>
</dbReference>
<protein>
    <submittedName>
        <fullName evidence="2">Uncharacterized protein</fullName>
    </submittedName>
</protein>
<dbReference type="AlphaFoldDB" id="A0A5C6BJL3"/>
<reference evidence="2 3" key="1">
    <citation type="submission" date="2019-02" db="EMBL/GenBank/DDBJ databases">
        <title>Deep-cultivation of Planctomycetes and their phenomic and genomic characterization uncovers novel biology.</title>
        <authorList>
            <person name="Wiegand S."/>
            <person name="Jogler M."/>
            <person name="Boedeker C."/>
            <person name="Pinto D."/>
            <person name="Vollmers J."/>
            <person name="Rivas-Marin E."/>
            <person name="Kohn T."/>
            <person name="Peeters S.H."/>
            <person name="Heuer A."/>
            <person name="Rast P."/>
            <person name="Oberbeckmann S."/>
            <person name="Bunk B."/>
            <person name="Jeske O."/>
            <person name="Meyerdierks A."/>
            <person name="Storesund J.E."/>
            <person name="Kallscheuer N."/>
            <person name="Luecker S."/>
            <person name="Lage O.M."/>
            <person name="Pohl T."/>
            <person name="Merkel B.J."/>
            <person name="Hornburger P."/>
            <person name="Mueller R.-W."/>
            <person name="Bruemmer F."/>
            <person name="Labrenz M."/>
            <person name="Spormann A.M."/>
            <person name="Op Den Camp H."/>
            <person name="Overmann J."/>
            <person name="Amann R."/>
            <person name="Jetten M.S.M."/>
            <person name="Mascher T."/>
            <person name="Medema M.H."/>
            <person name="Devos D.P."/>
            <person name="Kaster A.-K."/>
            <person name="Ovreas L."/>
            <person name="Rohde M."/>
            <person name="Galperin M.Y."/>
            <person name="Jogler C."/>
        </authorList>
    </citation>
    <scope>NUCLEOTIDE SEQUENCE [LARGE SCALE GENOMIC DNA]</scope>
    <source>
        <strain evidence="2 3">CA54</strain>
    </source>
</reference>
<dbReference type="Proteomes" id="UP000320735">
    <property type="component" value="Unassembled WGS sequence"/>
</dbReference>
<accession>A0A5C6BJL3</accession>
<organism evidence="2 3">
    <name type="scientific">Symmachiella macrocystis</name>
    <dbReference type="NCBI Taxonomy" id="2527985"/>
    <lineage>
        <taxon>Bacteria</taxon>
        <taxon>Pseudomonadati</taxon>
        <taxon>Planctomycetota</taxon>
        <taxon>Planctomycetia</taxon>
        <taxon>Planctomycetales</taxon>
        <taxon>Planctomycetaceae</taxon>
        <taxon>Symmachiella</taxon>
    </lineage>
</organism>
<feature type="transmembrane region" description="Helical" evidence="1">
    <location>
        <begin position="20"/>
        <end position="38"/>
    </location>
</feature>
<keyword evidence="1" id="KW-0812">Transmembrane</keyword>
<feature type="transmembrane region" description="Helical" evidence="1">
    <location>
        <begin position="45"/>
        <end position="69"/>
    </location>
</feature>
<sequence>MTSSYEHYRTQSQPEYRFGSLHLALPAIACLIPLFLNLRWSWKIGLFILTPIIIFVLEITAVLIDIIFFTGFDGVHI</sequence>
<evidence type="ECO:0000313" key="2">
    <source>
        <dbReference type="EMBL" id="TWU11922.1"/>
    </source>
</evidence>
<name>A0A5C6BJL3_9PLAN</name>
<evidence type="ECO:0000256" key="1">
    <source>
        <dbReference type="SAM" id="Phobius"/>
    </source>
</evidence>
<comment type="caution">
    <text evidence="2">The sequence shown here is derived from an EMBL/GenBank/DDBJ whole genome shotgun (WGS) entry which is preliminary data.</text>
</comment>